<feature type="transmembrane region" description="Helical" evidence="2">
    <location>
        <begin position="150"/>
        <end position="169"/>
    </location>
</feature>
<sequence>MVFCSYCGTQNPDGESKCVKCGKPLSLMGNNPSNKRKYGVNSPKSKLGSNNLSSNSYHPESNNSDSINKPIKERYQIRESRNPNGPSPRNSYSPEANYPLDRNFNQNNYNNDVRTKLDDSFISSQKQGYGNPYYHSQQNYESKEVSKSTIEWDVVIATALLVIILSAILNRFIPTLGIFISLIMGLIYILVATKSKLSLVKSIPLAIVMILAVSAYFSI</sequence>
<evidence type="ECO:0000313" key="5">
    <source>
        <dbReference type="Proteomes" id="UP000077275"/>
    </source>
</evidence>
<keyword evidence="2" id="KW-0472">Membrane</keyword>
<dbReference type="EMBL" id="LWMW01000087">
    <property type="protein sequence ID" value="KZX16714.1"/>
    <property type="molecule type" value="Genomic_DNA"/>
</dbReference>
<feature type="region of interest" description="Disordered" evidence="1">
    <location>
        <begin position="24"/>
        <end position="109"/>
    </location>
</feature>
<dbReference type="RefSeq" id="WP_067258730.1">
    <property type="nucleotide sequence ID" value="NZ_LWMW01000087.1"/>
</dbReference>
<evidence type="ECO:0000259" key="3">
    <source>
        <dbReference type="Pfam" id="PF13240"/>
    </source>
</evidence>
<keyword evidence="2" id="KW-0812">Transmembrane</keyword>
<keyword evidence="5" id="KW-1185">Reference proteome</keyword>
<dbReference type="OrthoDB" id="77518at2157"/>
<keyword evidence="2" id="KW-1133">Transmembrane helix</keyword>
<dbReference type="AlphaFoldDB" id="A0A166EJ80"/>
<feature type="compositionally biased region" description="Low complexity" evidence="1">
    <location>
        <begin position="41"/>
        <end position="56"/>
    </location>
</feature>
<accession>A0A166EJ80</accession>
<reference evidence="4 5" key="1">
    <citation type="submission" date="2016-04" db="EMBL/GenBank/DDBJ databases">
        <title>Genome sequence of Methanobrevibacter cuticularis DSM 11139.</title>
        <authorList>
            <person name="Poehlein A."/>
            <person name="Seedorf H."/>
            <person name="Daniel R."/>
        </authorList>
    </citation>
    <scope>NUCLEOTIDE SEQUENCE [LARGE SCALE GENOMIC DNA]</scope>
    <source>
        <strain evidence="4 5">DSM 11139</strain>
    </source>
</reference>
<feature type="compositionally biased region" description="Basic and acidic residues" evidence="1">
    <location>
        <begin position="70"/>
        <end position="81"/>
    </location>
</feature>
<feature type="compositionally biased region" description="Polar residues" evidence="1">
    <location>
        <begin position="82"/>
        <end position="94"/>
    </location>
</feature>
<feature type="transmembrane region" description="Helical" evidence="2">
    <location>
        <begin position="199"/>
        <end position="217"/>
    </location>
</feature>
<protein>
    <recommendedName>
        <fullName evidence="3">Zinc-ribbon domain-containing protein</fullName>
    </recommendedName>
</protein>
<comment type="caution">
    <text evidence="4">The sequence shown here is derived from an EMBL/GenBank/DDBJ whole genome shotgun (WGS) entry which is preliminary data.</text>
</comment>
<dbReference type="Pfam" id="PF13240">
    <property type="entry name" value="Zn_Ribbon_1"/>
    <property type="match status" value="1"/>
</dbReference>
<proteinExistence type="predicted"/>
<dbReference type="Proteomes" id="UP000077275">
    <property type="component" value="Unassembled WGS sequence"/>
</dbReference>
<name>A0A166EJ80_9EURY</name>
<dbReference type="InterPro" id="IPR026870">
    <property type="entry name" value="Zinc_ribbon_dom"/>
</dbReference>
<feature type="transmembrane region" description="Helical" evidence="2">
    <location>
        <begin position="175"/>
        <end position="192"/>
    </location>
</feature>
<evidence type="ECO:0000256" key="2">
    <source>
        <dbReference type="SAM" id="Phobius"/>
    </source>
</evidence>
<organism evidence="4 5">
    <name type="scientific">Methanobrevibacter cuticularis</name>
    <dbReference type="NCBI Taxonomy" id="47311"/>
    <lineage>
        <taxon>Archaea</taxon>
        <taxon>Methanobacteriati</taxon>
        <taxon>Methanobacteriota</taxon>
        <taxon>Methanomada group</taxon>
        <taxon>Methanobacteria</taxon>
        <taxon>Methanobacteriales</taxon>
        <taxon>Methanobacteriaceae</taxon>
        <taxon>Methanobrevibacter</taxon>
    </lineage>
</organism>
<feature type="domain" description="Zinc-ribbon" evidence="3">
    <location>
        <begin position="3"/>
        <end position="25"/>
    </location>
</feature>
<evidence type="ECO:0000313" key="4">
    <source>
        <dbReference type="EMBL" id="KZX16714.1"/>
    </source>
</evidence>
<gene>
    <name evidence="4" type="ORF">MBCUT_05720</name>
</gene>
<feature type="compositionally biased region" description="Polar residues" evidence="1">
    <location>
        <begin position="57"/>
        <end position="67"/>
    </location>
</feature>
<evidence type="ECO:0000256" key="1">
    <source>
        <dbReference type="SAM" id="MobiDB-lite"/>
    </source>
</evidence>
<dbReference type="PATRIC" id="fig|47311.3.peg.652"/>